<comment type="caution">
    <text evidence="3">The sequence shown here is derived from an EMBL/GenBank/DDBJ whole genome shotgun (WGS) entry which is preliminary data.</text>
</comment>
<evidence type="ECO:0000313" key="3">
    <source>
        <dbReference type="EMBL" id="CAF1494826.1"/>
    </source>
</evidence>
<dbReference type="Proteomes" id="UP000681722">
    <property type="component" value="Unassembled WGS sequence"/>
</dbReference>
<dbReference type="GO" id="GO:0016787">
    <property type="term" value="F:hydrolase activity"/>
    <property type="evidence" value="ECO:0007669"/>
    <property type="project" value="UniProtKB-KW"/>
</dbReference>
<proteinExistence type="predicted"/>
<dbReference type="InterPro" id="IPR001466">
    <property type="entry name" value="Beta-lactam-related"/>
</dbReference>
<evidence type="ECO:0000313" key="5">
    <source>
        <dbReference type="Proteomes" id="UP000663829"/>
    </source>
</evidence>
<evidence type="ECO:0000256" key="1">
    <source>
        <dbReference type="ARBA" id="ARBA00022801"/>
    </source>
</evidence>
<dbReference type="InterPro" id="IPR050789">
    <property type="entry name" value="Diverse_Enzym_Activities"/>
</dbReference>
<dbReference type="Proteomes" id="UP000663829">
    <property type="component" value="Unassembled WGS sequence"/>
</dbReference>
<evidence type="ECO:0000259" key="2">
    <source>
        <dbReference type="Pfam" id="PF00144"/>
    </source>
</evidence>
<dbReference type="EMBL" id="CAJOBC010087499">
    <property type="protein sequence ID" value="CAF4357432.1"/>
    <property type="molecule type" value="Genomic_DNA"/>
</dbReference>
<dbReference type="EMBL" id="CAJNOQ010021999">
    <property type="protein sequence ID" value="CAF1494826.1"/>
    <property type="molecule type" value="Genomic_DNA"/>
</dbReference>
<accession>A0A815T0E0</accession>
<protein>
    <recommendedName>
        <fullName evidence="2">Beta-lactamase-related domain-containing protein</fullName>
    </recommendedName>
</protein>
<keyword evidence="5" id="KW-1185">Reference proteome</keyword>
<evidence type="ECO:0000313" key="4">
    <source>
        <dbReference type="EMBL" id="CAF4357432.1"/>
    </source>
</evidence>
<dbReference type="OrthoDB" id="5946976at2759"/>
<feature type="domain" description="Beta-lactamase-related" evidence="2">
    <location>
        <begin position="22"/>
        <end position="102"/>
    </location>
</feature>
<name>A0A815T0E0_9BILA</name>
<dbReference type="PANTHER" id="PTHR43283">
    <property type="entry name" value="BETA-LACTAMASE-RELATED"/>
    <property type="match status" value="1"/>
</dbReference>
<dbReference type="PANTHER" id="PTHR43283:SF11">
    <property type="entry name" value="BETA-LACTAMASE-RELATED DOMAIN-CONTAINING PROTEIN"/>
    <property type="match status" value="1"/>
</dbReference>
<dbReference type="InterPro" id="IPR012338">
    <property type="entry name" value="Beta-lactam/transpept-like"/>
</dbReference>
<keyword evidence="1" id="KW-0378">Hydrolase</keyword>
<dbReference type="SUPFAM" id="SSF56601">
    <property type="entry name" value="beta-lactamase/transpeptidase-like"/>
    <property type="match status" value="1"/>
</dbReference>
<reference evidence="3" key="1">
    <citation type="submission" date="2021-02" db="EMBL/GenBank/DDBJ databases">
        <authorList>
            <person name="Nowell W R."/>
        </authorList>
    </citation>
    <scope>NUCLEOTIDE SEQUENCE</scope>
</reference>
<organism evidence="3 5">
    <name type="scientific">Didymodactylos carnosus</name>
    <dbReference type="NCBI Taxonomy" id="1234261"/>
    <lineage>
        <taxon>Eukaryota</taxon>
        <taxon>Metazoa</taxon>
        <taxon>Spiralia</taxon>
        <taxon>Gnathifera</taxon>
        <taxon>Rotifera</taxon>
        <taxon>Eurotatoria</taxon>
        <taxon>Bdelloidea</taxon>
        <taxon>Philodinida</taxon>
        <taxon>Philodinidae</taxon>
        <taxon>Didymodactylos</taxon>
    </lineage>
</organism>
<dbReference type="Pfam" id="PF00144">
    <property type="entry name" value="Beta-lactamase"/>
    <property type="match status" value="1"/>
</dbReference>
<gene>
    <name evidence="3" type="ORF">GPM918_LOCUS36421</name>
    <name evidence="4" type="ORF">SRO942_LOCUS37157</name>
</gene>
<dbReference type="AlphaFoldDB" id="A0A815T0E0"/>
<dbReference type="Gene3D" id="3.40.710.10">
    <property type="entry name" value="DD-peptidase/beta-lactamase superfamily"/>
    <property type="match status" value="1"/>
</dbReference>
<sequence>MLILKQTVYDHKLKYNENRTFTEQPQLLTLDTKCDLASLTKMYATNHALMHVVEQGKLSVEDQATKYIPEYCGCNPENACLETRLIKDLLTHTAGWITCRQSRLSTELEPN</sequence>